<sequence length="151" mass="16201">MGTACSLPLKSPTREEAPNSSAELKVSPPLNINSGLHYSHILTISRTYFRAHCPHGSIILPAALLWWLPSAVGPKRHTALPALHHQQQWSQLPKIFFPFERLGPQTGTAPKTFPLPSRSPTGNPLLAPKGSGLLPLGPLVLPAGMTGSLWG</sequence>
<reference evidence="2 3" key="1">
    <citation type="submission" date="2019-05" db="EMBL/GenBank/DDBJ databases">
        <title>Another draft genome of Portunus trituberculatus and its Hox gene families provides insights of decapod evolution.</title>
        <authorList>
            <person name="Jeong J.-H."/>
            <person name="Song I."/>
            <person name="Kim S."/>
            <person name="Choi T."/>
            <person name="Kim D."/>
            <person name="Ryu S."/>
            <person name="Kim W."/>
        </authorList>
    </citation>
    <scope>NUCLEOTIDE SEQUENCE [LARGE SCALE GENOMIC DNA]</scope>
    <source>
        <tissue evidence="2">Muscle</tissue>
    </source>
</reference>
<gene>
    <name evidence="2" type="ORF">E2C01_062315</name>
</gene>
<dbReference type="EMBL" id="VSRR010027318">
    <property type="protein sequence ID" value="MPC68120.1"/>
    <property type="molecule type" value="Genomic_DNA"/>
</dbReference>
<evidence type="ECO:0000256" key="1">
    <source>
        <dbReference type="SAM" id="MobiDB-lite"/>
    </source>
</evidence>
<proteinExistence type="predicted"/>
<evidence type="ECO:0000313" key="2">
    <source>
        <dbReference type="EMBL" id="MPC68120.1"/>
    </source>
</evidence>
<evidence type="ECO:0000313" key="3">
    <source>
        <dbReference type="Proteomes" id="UP000324222"/>
    </source>
</evidence>
<organism evidence="2 3">
    <name type="scientific">Portunus trituberculatus</name>
    <name type="common">Swimming crab</name>
    <name type="synonym">Neptunus trituberculatus</name>
    <dbReference type="NCBI Taxonomy" id="210409"/>
    <lineage>
        <taxon>Eukaryota</taxon>
        <taxon>Metazoa</taxon>
        <taxon>Ecdysozoa</taxon>
        <taxon>Arthropoda</taxon>
        <taxon>Crustacea</taxon>
        <taxon>Multicrustacea</taxon>
        <taxon>Malacostraca</taxon>
        <taxon>Eumalacostraca</taxon>
        <taxon>Eucarida</taxon>
        <taxon>Decapoda</taxon>
        <taxon>Pleocyemata</taxon>
        <taxon>Brachyura</taxon>
        <taxon>Eubrachyura</taxon>
        <taxon>Portunoidea</taxon>
        <taxon>Portunidae</taxon>
        <taxon>Portuninae</taxon>
        <taxon>Portunus</taxon>
    </lineage>
</organism>
<dbReference type="Proteomes" id="UP000324222">
    <property type="component" value="Unassembled WGS sequence"/>
</dbReference>
<feature type="region of interest" description="Disordered" evidence="1">
    <location>
        <begin position="1"/>
        <end position="25"/>
    </location>
</feature>
<comment type="caution">
    <text evidence="2">The sequence shown here is derived from an EMBL/GenBank/DDBJ whole genome shotgun (WGS) entry which is preliminary data.</text>
</comment>
<accession>A0A5B7H7J3</accession>
<name>A0A5B7H7J3_PORTR</name>
<keyword evidence="3" id="KW-1185">Reference proteome</keyword>
<protein>
    <submittedName>
        <fullName evidence="2">Uncharacterized protein</fullName>
    </submittedName>
</protein>
<dbReference type="AlphaFoldDB" id="A0A5B7H7J3"/>